<evidence type="ECO:0000313" key="1">
    <source>
        <dbReference type="EMBL" id="SVA10903.1"/>
    </source>
</evidence>
<proteinExistence type="predicted"/>
<sequence length="101" mass="11749">MLPWGRRKYEKGSLPLGGRALLADIQAGYWNRWHPRAVKIYVNGFVERDIEGQIGWFDVTAGKWIQALLAKGKHERRLYVVTITPIIRDMAYERWPRILGG</sequence>
<reference evidence="1" key="1">
    <citation type="submission" date="2018-05" db="EMBL/GenBank/DDBJ databases">
        <authorList>
            <person name="Lanie J.A."/>
            <person name="Ng W.-L."/>
            <person name="Kazmierczak K.M."/>
            <person name="Andrzejewski T.M."/>
            <person name="Davidsen T.M."/>
            <person name="Wayne K.J."/>
            <person name="Tettelin H."/>
            <person name="Glass J.I."/>
            <person name="Rusch D."/>
            <person name="Podicherti R."/>
            <person name="Tsui H.-C.T."/>
            <person name="Winkler M.E."/>
        </authorList>
    </citation>
    <scope>NUCLEOTIDE SEQUENCE</scope>
</reference>
<dbReference type="EMBL" id="UINC01003989">
    <property type="protein sequence ID" value="SVA10903.1"/>
    <property type="molecule type" value="Genomic_DNA"/>
</dbReference>
<gene>
    <name evidence="1" type="ORF">METZ01_LOCUS63757</name>
</gene>
<name>A0A381TAN8_9ZZZZ</name>
<organism evidence="1">
    <name type="scientific">marine metagenome</name>
    <dbReference type="NCBI Taxonomy" id="408172"/>
    <lineage>
        <taxon>unclassified sequences</taxon>
        <taxon>metagenomes</taxon>
        <taxon>ecological metagenomes</taxon>
    </lineage>
</organism>
<protein>
    <submittedName>
        <fullName evidence="1">Uncharacterized protein</fullName>
    </submittedName>
</protein>
<accession>A0A381TAN8</accession>
<dbReference type="AlphaFoldDB" id="A0A381TAN8"/>